<evidence type="ECO:0000313" key="2">
    <source>
        <dbReference type="Proteomes" id="UP000231259"/>
    </source>
</evidence>
<dbReference type="AlphaFoldDB" id="A0A2G8RK52"/>
<protein>
    <submittedName>
        <fullName evidence="1">Uncharacterized protein</fullName>
    </submittedName>
</protein>
<organism evidence="1 2">
    <name type="scientific">Puniceibacterium antarcticum</name>
    <dbReference type="NCBI Taxonomy" id="1206336"/>
    <lineage>
        <taxon>Bacteria</taxon>
        <taxon>Pseudomonadati</taxon>
        <taxon>Pseudomonadota</taxon>
        <taxon>Alphaproteobacteria</taxon>
        <taxon>Rhodobacterales</taxon>
        <taxon>Paracoccaceae</taxon>
        <taxon>Puniceibacterium</taxon>
    </lineage>
</organism>
<dbReference type="EMBL" id="AWWI01000020">
    <property type="protein sequence ID" value="PIL21917.1"/>
    <property type="molecule type" value="Genomic_DNA"/>
</dbReference>
<sequence>MRQRERLTEYAAAHIQHMQKALMEMNLQLHHVVSDISGATGMRIIRAIVGGERDPEILAAFRDVRCKSSMDTIKAALVGNDRDEHGDGLSLVLLPYGRCSQDSVRS</sequence>
<comment type="caution">
    <text evidence="1">The sequence shown here is derived from an EMBL/GenBank/DDBJ whole genome shotgun (WGS) entry which is preliminary data.</text>
</comment>
<accession>A0A2G8RK52</accession>
<keyword evidence="2" id="KW-1185">Reference proteome</keyword>
<evidence type="ECO:0000313" key="1">
    <source>
        <dbReference type="EMBL" id="PIL21917.1"/>
    </source>
</evidence>
<gene>
    <name evidence="1" type="ORF">P775_01990</name>
</gene>
<dbReference type="Proteomes" id="UP000231259">
    <property type="component" value="Unassembled WGS sequence"/>
</dbReference>
<proteinExistence type="predicted"/>
<name>A0A2G8RK52_9RHOB</name>
<reference evidence="1 2" key="1">
    <citation type="submission" date="2013-09" db="EMBL/GenBank/DDBJ databases">
        <title>Genome sequencing of Phaeobacter antarcticus sp. nov. SM1211.</title>
        <authorList>
            <person name="Zhang X.-Y."/>
            <person name="Liu C."/>
            <person name="Chen X.-L."/>
            <person name="Xie B.-B."/>
            <person name="Qin Q.-L."/>
            <person name="Rong J.-C."/>
            <person name="Zhang Y.-Z."/>
        </authorList>
    </citation>
    <scope>NUCLEOTIDE SEQUENCE [LARGE SCALE GENOMIC DNA]</scope>
    <source>
        <strain evidence="1 2">SM1211</strain>
    </source>
</reference>